<reference evidence="2" key="4">
    <citation type="submission" date="2025-09" db="UniProtKB">
        <authorList>
            <consortium name="Ensembl"/>
        </authorList>
    </citation>
    <scope>IDENTIFICATION</scope>
</reference>
<feature type="compositionally biased region" description="Basic residues" evidence="1">
    <location>
        <begin position="11"/>
        <end position="38"/>
    </location>
</feature>
<feature type="region of interest" description="Disordered" evidence="1">
    <location>
        <begin position="183"/>
        <end position="221"/>
    </location>
</feature>
<dbReference type="GeneID" id="100186143"/>
<dbReference type="HOGENOM" id="CLU_413283_0_0_1"/>
<organism evidence="2 3">
    <name type="scientific">Ciona intestinalis</name>
    <name type="common">Transparent sea squirt</name>
    <name type="synonym">Ascidia intestinalis</name>
    <dbReference type="NCBI Taxonomy" id="7719"/>
    <lineage>
        <taxon>Eukaryota</taxon>
        <taxon>Metazoa</taxon>
        <taxon>Chordata</taxon>
        <taxon>Tunicata</taxon>
        <taxon>Ascidiacea</taxon>
        <taxon>Phlebobranchia</taxon>
        <taxon>Cionidae</taxon>
        <taxon>Ciona</taxon>
    </lineage>
</organism>
<feature type="region of interest" description="Disordered" evidence="1">
    <location>
        <begin position="1"/>
        <end position="38"/>
    </location>
</feature>
<evidence type="ECO:0000256" key="1">
    <source>
        <dbReference type="SAM" id="MobiDB-lite"/>
    </source>
</evidence>
<reference evidence="2" key="3">
    <citation type="submission" date="2025-08" db="UniProtKB">
        <authorList>
            <consortium name="Ensembl"/>
        </authorList>
    </citation>
    <scope>IDENTIFICATION</scope>
</reference>
<sequence length="664" mass="72970">MAPDPIMSSTHHMRGACTKRHKSGARHHRGKTARNKKKKAWALFSRWEGDDVTDDETDFLQFCKSRGLARVPTAPPLTTQSSCPNLDVSKNHQRRTVATAGVQASRQQKAETSSIMSDMAKMVNAESKYIEMLCSTLVDKRKFLRDSENRPPTPNDSTVAAENLKKPEITLNTTANKIVRVPPATGEIGKPISNTNAIGEKENTESDSNSSGSSSKSNSKFPKIFMRNEREPAASCSSPISNVSKTKLVYISNSNETKRIPARRPPRQWTAEVENEIMRLYENGAPGTGLGSVDVKPQPRPMSNVRDQVESKLNNADHTPSYVLALANLFRRRMQIRKEFKQVAGDMIDSSLKGSAVPYLANNSFPQQSPKSAAAKNPLTLTNDAPQPVSFRYHHVTSEATAAQDSPKVTRTPTPKNPLAFCSFSSPIVTGIADNTLIQNEDKGNEISPKESVSTSKLHDLDKKEEKIKSEDLNNLLTVFPKPPQFKFSGIQALPGTHEGKDKLKVRTEHGSKSRPGEIARKGQPVGKRSVQSASAPQVRIGLTSGSIPAQKQSPISSKSFELSSMPTQMRENEVFVPQNKRIVDSELDFAIVPMTKVRWSGSLGTLYAKSKPNEQSNIMHSTEVNDPILSSSDARKITNDRLDQSNLMSISPIEKHSKGAVVS</sequence>
<feature type="region of interest" description="Disordered" evidence="1">
    <location>
        <begin position="144"/>
        <end position="163"/>
    </location>
</feature>
<feature type="compositionally biased region" description="Low complexity" evidence="1">
    <location>
        <begin position="206"/>
        <end position="220"/>
    </location>
</feature>
<dbReference type="RefSeq" id="XP_002131997.1">
    <property type="nucleotide sequence ID" value="XM_002131961.4"/>
</dbReference>
<accession>A0A1W2WQD9</accession>
<feature type="region of interest" description="Disordered" evidence="1">
    <location>
        <begin position="441"/>
        <end position="461"/>
    </location>
</feature>
<reference evidence="2" key="2">
    <citation type="journal article" date="2008" name="Genome Biol.">
        <title>Improved genome assembly and evidence-based global gene model set for the chordate Ciona intestinalis: new insight into intron and operon populations.</title>
        <authorList>
            <person name="Satou Y."/>
            <person name="Mineta K."/>
            <person name="Ogasawara M."/>
            <person name="Sasakura Y."/>
            <person name="Shoguchi E."/>
            <person name="Ueno K."/>
            <person name="Yamada L."/>
            <person name="Matsumoto J."/>
            <person name="Wasserscheid J."/>
            <person name="Dewar K."/>
            <person name="Wiley G.B."/>
            <person name="Macmil S.L."/>
            <person name="Roe B.A."/>
            <person name="Zeller R.W."/>
            <person name="Hastings K.E."/>
            <person name="Lemaire P."/>
            <person name="Lindquist E."/>
            <person name="Endo T."/>
            <person name="Hotta K."/>
            <person name="Inaba K."/>
        </authorList>
    </citation>
    <scope>NUCLEOTIDE SEQUENCE [LARGE SCALE GENOMIC DNA]</scope>
    <source>
        <strain evidence="2">wild type</strain>
    </source>
</reference>
<feature type="region of interest" description="Disordered" evidence="1">
    <location>
        <begin position="283"/>
        <end position="303"/>
    </location>
</feature>
<dbReference type="Proteomes" id="UP000008144">
    <property type="component" value="Chromosome 8"/>
</dbReference>
<dbReference type="KEGG" id="cin:100186143"/>
<dbReference type="InParanoid" id="F7BM78"/>
<keyword evidence="3" id="KW-1185">Reference proteome</keyword>
<evidence type="ECO:0000313" key="3">
    <source>
        <dbReference type="Proteomes" id="UP000008144"/>
    </source>
</evidence>
<accession>F7BM78</accession>
<dbReference type="AlphaFoldDB" id="F7BM78"/>
<feature type="region of interest" description="Disordered" evidence="1">
    <location>
        <begin position="507"/>
        <end position="536"/>
    </location>
</feature>
<name>F7BM78_CIOIN</name>
<feature type="compositionally biased region" description="Basic and acidic residues" evidence="1">
    <location>
        <begin position="507"/>
        <end position="521"/>
    </location>
</feature>
<evidence type="ECO:0000313" key="2">
    <source>
        <dbReference type="Ensembl" id="ENSCINP00000024440.2"/>
    </source>
</evidence>
<protein>
    <submittedName>
        <fullName evidence="2">Uncharacterized LOC100186143</fullName>
    </submittedName>
</protein>
<gene>
    <name evidence="2" type="primary">LOC100186143</name>
</gene>
<dbReference type="EMBL" id="EAAA01002650">
    <property type="status" value="NOT_ANNOTATED_CDS"/>
    <property type="molecule type" value="Genomic_DNA"/>
</dbReference>
<dbReference type="Ensembl" id="ENSCINT00000024686.2">
    <property type="protein sequence ID" value="ENSCINP00000024440.2"/>
    <property type="gene ID" value="ENSCING00000013273.2"/>
</dbReference>
<proteinExistence type="predicted"/>
<reference evidence="3" key="1">
    <citation type="journal article" date="2002" name="Science">
        <title>The draft genome of Ciona intestinalis: insights into chordate and vertebrate origins.</title>
        <authorList>
            <person name="Dehal P."/>
            <person name="Satou Y."/>
            <person name="Campbell R.K."/>
            <person name="Chapman J."/>
            <person name="Degnan B."/>
            <person name="De Tomaso A."/>
            <person name="Davidson B."/>
            <person name="Di Gregorio A."/>
            <person name="Gelpke M."/>
            <person name="Goodstein D.M."/>
            <person name="Harafuji N."/>
            <person name="Hastings K.E."/>
            <person name="Ho I."/>
            <person name="Hotta K."/>
            <person name="Huang W."/>
            <person name="Kawashima T."/>
            <person name="Lemaire P."/>
            <person name="Martinez D."/>
            <person name="Meinertzhagen I.A."/>
            <person name="Necula S."/>
            <person name="Nonaka M."/>
            <person name="Putnam N."/>
            <person name="Rash S."/>
            <person name="Saiga H."/>
            <person name="Satake M."/>
            <person name="Terry A."/>
            <person name="Yamada L."/>
            <person name="Wang H.G."/>
            <person name="Awazu S."/>
            <person name="Azumi K."/>
            <person name="Boore J."/>
            <person name="Branno M."/>
            <person name="Chin-Bow S."/>
            <person name="DeSantis R."/>
            <person name="Doyle S."/>
            <person name="Francino P."/>
            <person name="Keys D.N."/>
            <person name="Haga S."/>
            <person name="Hayashi H."/>
            <person name="Hino K."/>
            <person name="Imai K.S."/>
            <person name="Inaba K."/>
            <person name="Kano S."/>
            <person name="Kobayashi K."/>
            <person name="Kobayashi M."/>
            <person name="Lee B.I."/>
            <person name="Makabe K.W."/>
            <person name="Manohar C."/>
            <person name="Matassi G."/>
            <person name="Medina M."/>
            <person name="Mochizuki Y."/>
            <person name="Mount S."/>
            <person name="Morishita T."/>
            <person name="Miura S."/>
            <person name="Nakayama A."/>
            <person name="Nishizaka S."/>
            <person name="Nomoto H."/>
            <person name="Ohta F."/>
            <person name="Oishi K."/>
            <person name="Rigoutsos I."/>
            <person name="Sano M."/>
            <person name="Sasaki A."/>
            <person name="Sasakura Y."/>
            <person name="Shoguchi E."/>
            <person name="Shin-i T."/>
            <person name="Spagnuolo A."/>
            <person name="Stainier D."/>
            <person name="Suzuki M.M."/>
            <person name="Tassy O."/>
            <person name="Takatori N."/>
            <person name="Tokuoka M."/>
            <person name="Yagi K."/>
            <person name="Yoshizaki F."/>
            <person name="Wada S."/>
            <person name="Zhang C."/>
            <person name="Hyatt P.D."/>
            <person name="Larimer F."/>
            <person name="Detter C."/>
            <person name="Doggett N."/>
            <person name="Glavina T."/>
            <person name="Hawkins T."/>
            <person name="Richardson P."/>
            <person name="Lucas S."/>
            <person name="Kohara Y."/>
            <person name="Levine M."/>
            <person name="Satoh N."/>
            <person name="Rokhsar D.S."/>
        </authorList>
    </citation>
    <scope>NUCLEOTIDE SEQUENCE [LARGE SCALE GENOMIC DNA]</scope>
</reference>